<feature type="domain" description="Glycosyltransferase 2-like" evidence="1">
    <location>
        <begin position="15"/>
        <end position="147"/>
    </location>
</feature>
<dbReference type="Pfam" id="PF00535">
    <property type="entry name" value="Glycos_transf_2"/>
    <property type="match status" value="1"/>
</dbReference>
<dbReference type="EMBL" id="CP060052">
    <property type="protein sequence ID" value="QNE04882.1"/>
    <property type="molecule type" value="Genomic_DNA"/>
</dbReference>
<evidence type="ECO:0000259" key="1">
    <source>
        <dbReference type="Pfam" id="PF00535"/>
    </source>
</evidence>
<dbReference type="InterPro" id="IPR050834">
    <property type="entry name" value="Glycosyltransf_2"/>
</dbReference>
<dbReference type="GO" id="GO:0016740">
    <property type="term" value="F:transferase activity"/>
    <property type="evidence" value="ECO:0007669"/>
    <property type="project" value="UniProtKB-KW"/>
</dbReference>
<dbReference type="PANTHER" id="PTHR43685:SF2">
    <property type="entry name" value="GLYCOSYLTRANSFERASE 2-LIKE DOMAIN-CONTAINING PROTEIN"/>
    <property type="match status" value="1"/>
</dbReference>
<dbReference type="PANTHER" id="PTHR43685">
    <property type="entry name" value="GLYCOSYLTRANSFERASE"/>
    <property type="match status" value="1"/>
</dbReference>
<gene>
    <name evidence="2" type="ORF">H4O24_13295</name>
</gene>
<sequence>MTIAITSAAGKPLVTICICTFRRESIRTTLHSIAERANAKDVAEVLIIDNEITDNSGRILKAADDAGISVRYVHAPACNISIARNAGLAQCSTRWLAFIDDDETAEDGWLDYLLEHTGVANAIIGQSMAIYGGELPDWTRNCDFHSNRISGRTDNAYTSNALIDMDFVKKHNLAFDLSLGKSGGEDTLFFRQMSQMGGAFVYEPRSVVSEAVSPSRATMSWVLKRRFRYGQVHALVSRITGETGSLRLAFSAAVKLGFCSAMVALTAWNPDQARQWLARGTMHAGVVAFLVKPQMLQEYEIVQAPAG</sequence>
<accession>A0A7G6VT17</accession>
<dbReference type="Gene3D" id="3.90.550.10">
    <property type="entry name" value="Spore Coat Polysaccharide Biosynthesis Protein SpsA, Chain A"/>
    <property type="match status" value="1"/>
</dbReference>
<organism evidence="2 3">
    <name type="scientific">Croceicoccus marinus</name>
    <dbReference type="NCBI Taxonomy" id="450378"/>
    <lineage>
        <taxon>Bacteria</taxon>
        <taxon>Pseudomonadati</taxon>
        <taxon>Pseudomonadota</taxon>
        <taxon>Alphaproteobacteria</taxon>
        <taxon>Sphingomonadales</taxon>
        <taxon>Erythrobacteraceae</taxon>
        <taxon>Croceicoccus</taxon>
    </lineage>
</organism>
<reference evidence="2 3" key="1">
    <citation type="submission" date="2020-08" db="EMBL/GenBank/DDBJ databases">
        <authorList>
            <person name="Liu G."/>
            <person name="Sun C."/>
        </authorList>
    </citation>
    <scope>NUCLEOTIDE SEQUENCE [LARGE SCALE GENOMIC DNA]</scope>
    <source>
        <strain evidence="2 3">OT19</strain>
    </source>
</reference>
<dbReference type="InterPro" id="IPR029044">
    <property type="entry name" value="Nucleotide-diphossugar_trans"/>
</dbReference>
<evidence type="ECO:0000313" key="3">
    <source>
        <dbReference type="Proteomes" id="UP000515297"/>
    </source>
</evidence>
<dbReference type="Proteomes" id="UP000515297">
    <property type="component" value="Chromosome"/>
</dbReference>
<dbReference type="InterPro" id="IPR001173">
    <property type="entry name" value="Glyco_trans_2-like"/>
</dbReference>
<keyword evidence="2" id="KW-0808">Transferase</keyword>
<name>A0A7G6VT17_9SPHN</name>
<dbReference type="CDD" id="cd00761">
    <property type="entry name" value="Glyco_tranf_GTA_type"/>
    <property type="match status" value="1"/>
</dbReference>
<evidence type="ECO:0000313" key="2">
    <source>
        <dbReference type="EMBL" id="QNE04882.1"/>
    </source>
</evidence>
<protein>
    <submittedName>
        <fullName evidence="2">Glycosyltransferase family 2 protein</fullName>
    </submittedName>
</protein>
<proteinExistence type="predicted"/>
<dbReference type="RefSeq" id="WP_185884118.1">
    <property type="nucleotide sequence ID" value="NZ_CP060052.1"/>
</dbReference>
<dbReference type="SUPFAM" id="SSF53448">
    <property type="entry name" value="Nucleotide-diphospho-sugar transferases"/>
    <property type="match status" value="1"/>
</dbReference>
<dbReference type="AlphaFoldDB" id="A0A7G6VT17"/>